<dbReference type="InterPro" id="IPR050792">
    <property type="entry name" value="ADP-ribosylglycohydrolase"/>
</dbReference>
<dbReference type="InterPro" id="IPR005502">
    <property type="entry name" value="Ribosyl_crysJ1"/>
</dbReference>
<dbReference type="Gene3D" id="1.10.4080.10">
    <property type="entry name" value="ADP-ribosylation/Crystallin J1"/>
    <property type="match status" value="1"/>
</dbReference>
<protein>
    <submittedName>
        <fullName evidence="2">ADP-ribosylglycohydrolase</fullName>
    </submittedName>
</protein>
<name>A0A420DTW6_9RHOB</name>
<keyword evidence="1" id="KW-0460">Magnesium</keyword>
<dbReference type="Proteomes" id="UP000284407">
    <property type="component" value="Unassembled WGS sequence"/>
</dbReference>
<proteinExistence type="predicted"/>
<comment type="cofactor">
    <cofactor evidence="1">
        <name>Mg(2+)</name>
        <dbReference type="ChEBI" id="CHEBI:18420"/>
    </cofactor>
    <text evidence="1">Binds 2 magnesium ions per subunit.</text>
</comment>
<dbReference type="SUPFAM" id="SSF101478">
    <property type="entry name" value="ADP-ribosylglycohydrolase"/>
    <property type="match status" value="1"/>
</dbReference>
<keyword evidence="1" id="KW-0479">Metal-binding</keyword>
<dbReference type="EMBL" id="RAQK01000001">
    <property type="protein sequence ID" value="RKE97692.1"/>
    <property type="molecule type" value="Genomic_DNA"/>
</dbReference>
<comment type="caution">
    <text evidence="2">The sequence shown here is derived from an EMBL/GenBank/DDBJ whole genome shotgun (WGS) entry which is preliminary data.</text>
</comment>
<dbReference type="OrthoDB" id="6193578at2"/>
<dbReference type="Pfam" id="PF03747">
    <property type="entry name" value="ADP_ribosyl_GH"/>
    <property type="match status" value="2"/>
</dbReference>
<evidence type="ECO:0000256" key="1">
    <source>
        <dbReference type="PIRSR" id="PIRSR605502-1"/>
    </source>
</evidence>
<dbReference type="GO" id="GO:0016787">
    <property type="term" value="F:hydrolase activity"/>
    <property type="evidence" value="ECO:0007669"/>
    <property type="project" value="UniProtKB-KW"/>
</dbReference>
<gene>
    <name evidence="2" type="ORF">C8N30_2311</name>
</gene>
<evidence type="ECO:0000313" key="2">
    <source>
        <dbReference type="EMBL" id="RKE97692.1"/>
    </source>
</evidence>
<dbReference type="AlphaFoldDB" id="A0A420DTW6"/>
<accession>A0A420DTW6</accession>
<dbReference type="PANTHER" id="PTHR16222:SF17">
    <property type="entry name" value="SELENOPROTEIN J"/>
    <property type="match status" value="1"/>
</dbReference>
<dbReference type="GO" id="GO:0046872">
    <property type="term" value="F:metal ion binding"/>
    <property type="evidence" value="ECO:0007669"/>
    <property type="project" value="UniProtKB-KW"/>
</dbReference>
<reference evidence="2 3" key="1">
    <citation type="submission" date="2018-09" db="EMBL/GenBank/DDBJ databases">
        <title>Genomic Encyclopedia of Archaeal and Bacterial Type Strains, Phase II (KMG-II): from individual species to whole genera.</title>
        <authorList>
            <person name="Goeker M."/>
        </authorList>
    </citation>
    <scope>NUCLEOTIDE SEQUENCE [LARGE SCALE GENOMIC DNA]</scope>
    <source>
        <strain evidence="2 3">DSM 11458</strain>
    </source>
</reference>
<dbReference type="InterPro" id="IPR036705">
    <property type="entry name" value="Ribosyl_crysJ1_sf"/>
</dbReference>
<feature type="binding site" evidence="1">
    <location>
        <position position="332"/>
    </location>
    <ligand>
        <name>Mg(2+)</name>
        <dbReference type="ChEBI" id="CHEBI:18420"/>
        <label>1</label>
    </ligand>
</feature>
<keyword evidence="3" id="KW-1185">Reference proteome</keyword>
<dbReference type="RefSeq" id="WP_025061082.1">
    <property type="nucleotide sequence ID" value="NZ_RAQK01000001.1"/>
</dbReference>
<dbReference type="PANTHER" id="PTHR16222">
    <property type="entry name" value="ADP-RIBOSYLGLYCOHYDROLASE"/>
    <property type="match status" value="1"/>
</dbReference>
<dbReference type="STRING" id="1443111.Z949_380"/>
<keyword evidence="2" id="KW-0378">Hydrolase</keyword>
<evidence type="ECO:0000313" key="3">
    <source>
        <dbReference type="Proteomes" id="UP000284407"/>
    </source>
</evidence>
<sequence>MILGALVADAAAMGLHWIYDQQRIQDVAPEAPEFFTPDKQNYDGVPAYFAHPTRTAGDLSQYGEQAMVMLRTLVAGGGHYDRAAFADRFRAHFGYGGAYVGYIDHATRDSLDNMRRFEDAAHACAKNLDFDGDPQIPKALVERALPMLQRYSGNMLLQMFEAEISTNDSDSNVVAFGLTLINSLRALPAMTGANDLQLPAIAKLPALVAMHAARGSKGENAFDQDVASAVRVTNDNPVAAHYSHIAAHMMLTAVTSGDAAASVNAGRSVAGAQAADLFQTAAEMAGQSNPTVTKHFGMSCDLPFGLPAAAHNIATATSFCDAVRSNIYSGGDTCGRAILVGAVMGAVHGMGGTKGIPDAWIDRLGVKDEAKQLSSMLLH</sequence>
<organism evidence="2 3">
    <name type="scientific">Sulfitobacter guttiformis</name>
    <dbReference type="NCBI Taxonomy" id="74349"/>
    <lineage>
        <taxon>Bacteria</taxon>
        <taxon>Pseudomonadati</taxon>
        <taxon>Pseudomonadota</taxon>
        <taxon>Alphaproteobacteria</taxon>
        <taxon>Rhodobacterales</taxon>
        <taxon>Roseobacteraceae</taxon>
        <taxon>Sulfitobacter</taxon>
    </lineage>
</organism>